<evidence type="ECO:0000259" key="4">
    <source>
        <dbReference type="Pfam" id="PF10551"/>
    </source>
</evidence>
<dbReference type="Proteomes" id="UP000504606">
    <property type="component" value="Unplaced"/>
</dbReference>
<evidence type="ECO:0000256" key="2">
    <source>
        <dbReference type="ARBA" id="ARBA00023125"/>
    </source>
</evidence>
<dbReference type="PANTHER" id="PTHR47160:SF10">
    <property type="entry name" value="MULE TRANSPOSASE DOMAIN-CONTAINING PROTEIN"/>
    <property type="match status" value="1"/>
</dbReference>
<dbReference type="Pfam" id="PF10551">
    <property type="entry name" value="MULE"/>
    <property type="match status" value="1"/>
</dbReference>
<keyword evidence="2" id="KW-0238">DNA-binding</keyword>
<dbReference type="AlphaFoldDB" id="A0A9C6XSY7"/>
<dbReference type="PANTHER" id="PTHR47160">
    <property type="entry name" value="PUTATIVE-RELATED"/>
    <property type="match status" value="1"/>
</dbReference>
<evidence type="ECO:0000313" key="5">
    <source>
        <dbReference type="Proteomes" id="UP000504606"/>
    </source>
</evidence>
<dbReference type="GeneID" id="127750882"/>
<sequence>MYDSFEEDDGAGDEDSRVIVFGTRRNLEILFKCIMWFLDGTLKTAPHIFMQIFTILGLVVRSGADAEDPDTAVALPLVFALLPSKMEVHYTLVLQKVREAAERFRIRATSGPTKIMTDFELGIINAARAVFPEAVIRLCFFHLGQSSYRKVQHIGLQEQYNDPEDRSIKNAVHSLLALAFLPADRVLDAFDGLERVSPPSHRPFVPVLRGDLPACEVEQLRGDARRRAPHQ</sequence>
<proteinExistence type="predicted"/>
<dbReference type="GO" id="GO:0003677">
    <property type="term" value="F:DNA binding"/>
    <property type="evidence" value="ECO:0007669"/>
    <property type="project" value="UniProtKB-KW"/>
</dbReference>
<evidence type="ECO:0000313" key="6">
    <source>
        <dbReference type="RefSeq" id="XP_052129491.1"/>
    </source>
</evidence>
<dbReference type="KEGG" id="foc:127750882"/>
<keyword evidence="5" id="KW-1185">Reference proteome</keyword>
<dbReference type="GO" id="GO:0006313">
    <property type="term" value="P:DNA transposition"/>
    <property type="evidence" value="ECO:0007669"/>
    <property type="project" value="InterPro"/>
</dbReference>
<dbReference type="OrthoDB" id="93990at2759"/>
<keyword evidence="3" id="KW-0233">DNA recombination</keyword>
<evidence type="ECO:0000256" key="1">
    <source>
        <dbReference type="ARBA" id="ARBA00022578"/>
    </source>
</evidence>
<organism evidence="5 6">
    <name type="scientific">Frankliniella occidentalis</name>
    <name type="common">Western flower thrips</name>
    <name type="synonym">Euthrips occidentalis</name>
    <dbReference type="NCBI Taxonomy" id="133901"/>
    <lineage>
        <taxon>Eukaryota</taxon>
        <taxon>Metazoa</taxon>
        <taxon>Ecdysozoa</taxon>
        <taxon>Arthropoda</taxon>
        <taxon>Hexapoda</taxon>
        <taxon>Insecta</taxon>
        <taxon>Pterygota</taxon>
        <taxon>Neoptera</taxon>
        <taxon>Paraneoptera</taxon>
        <taxon>Thysanoptera</taxon>
        <taxon>Terebrantia</taxon>
        <taxon>Thripoidea</taxon>
        <taxon>Thripidae</taxon>
        <taxon>Frankliniella</taxon>
    </lineage>
</organism>
<dbReference type="InterPro" id="IPR018289">
    <property type="entry name" value="MULE_transposase_dom"/>
</dbReference>
<dbReference type="RefSeq" id="XP_052129491.1">
    <property type="nucleotide sequence ID" value="XM_052273531.1"/>
</dbReference>
<reference evidence="6" key="1">
    <citation type="submission" date="2025-08" db="UniProtKB">
        <authorList>
            <consortium name="RefSeq"/>
        </authorList>
    </citation>
    <scope>IDENTIFICATION</scope>
    <source>
        <tissue evidence="6">Whole organism</tissue>
    </source>
</reference>
<gene>
    <name evidence="6" type="primary">LOC127750882</name>
</gene>
<dbReference type="PROSITE" id="PS01007">
    <property type="entry name" value="TRANSPOSASE_MUTATOR"/>
    <property type="match status" value="1"/>
</dbReference>
<evidence type="ECO:0000256" key="3">
    <source>
        <dbReference type="ARBA" id="ARBA00023172"/>
    </source>
</evidence>
<feature type="domain" description="MULE transposase" evidence="4">
    <location>
        <begin position="36"/>
        <end position="144"/>
    </location>
</feature>
<accession>A0A9C6XSY7</accession>
<keyword evidence="1" id="KW-0815">Transposition</keyword>
<dbReference type="InterPro" id="IPR001207">
    <property type="entry name" value="Transposase_mutator"/>
</dbReference>
<name>A0A9C6XSY7_FRAOC</name>
<dbReference type="GO" id="GO:0004803">
    <property type="term" value="F:transposase activity"/>
    <property type="evidence" value="ECO:0007669"/>
    <property type="project" value="InterPro"/>
</dbReference>
<protein>
    <submittedName>
        <fullName evidence="6">Uncharacterized protein LOC127750882</fullName>
    </submittedName>
</protein>